<proteinExistence type="predicted"/>
<organism evidence="3 4">
    <name type="scientific">Symbiodinium natans</name>
    <dbReference type="NCBI Taxonomy" id="878477"/>
    <lineage>
        <taxon>Eukaryota</taxon>
        <taxon>Sar</taxon>
        <taxon>Alveolata</taxon>
        <taxon>Dinophyceae</taxon>
        <taxon>Suessiales</taxon>
        <taxon>Symbiodiniaceae</taxon>
        <taxon>Symbiodinium</taxon>
    </lineage>
</organism>
<feature type="compositionally biased region" description="Low complexity" evidence="1">
    <location>
        <begin position="252"/>
        <end position="261"/>
    </location>
</feature>
<keyword evidence="4" id="KW-1185">Reference proteome</keyword>
<feature type="chain" id="PRO_5032376855" evidence="2">
    <location>
        <begin position="20"/>
        <end position="457"/>
    </location>
</feature>
<reference evidence="3" key="1">
    <citation type="submission" date="2021-02" db="EMBL/GenBank/DDBJ databases">
        <authorList>
            <person name="Dougan E. K."/>
            <person name="Rhodes N."/>
            <person name="Thang M."/>
            <person name="Chan C."/>
        </authorList>
    </citation>
    <scope>NUCLEOTIDE SEQUENCE</scope>
</reference>
<sequence>MAFLLRFLLSFWIFLHVLAGPEVDELYAELLAEADLPSLTAPMAAPVDASAASSEVTGASPASLVPPLPNETAAPATPTLGRKPKVRPGPTNLLHELLHGPPTITAAAEDTGHEGLSDPSPADGATMLSGPPAEIFLGYTVNTEGETGEAWAPDDTMVDVMLDSPDSELEELPTLQAQPITGSGSEAGSAVPTTRSVSVQAEGSAIDDAIQMPLNHLAPLSSDWTAWPKVIGTPLLAIHTPPVQDMEKLFGSTSDSTSSSDTDSDQANLERRLDVAVEEDRITMHCPEVRTSRGEPAMLVAQLILHAWHRIAHLTSGSSTSVPCPDATSLSTSTYLPCEGNDSSPSVTATGYAEERHVRPRLQDTHTNTQHAAAMMRPGTTARMYEHMPGCCLPLGVQIDDALSALPAAERDRTVPSIRDVLQRRPTTDHISSNLGTCPVNHHQQDGPGNSQISRFT</sequence>
<feature type="signal peptide" evidence="2">
    <location>
        <begin position="1"/>
        <end position="19"/>
    </location>
</feature>
<dbReference type="EMBL" id="CAJNDS010000380">
    <property type="protein sequence ID" value="CAE7199482.1"/>
    <property type="molecule type" value="Genomic_DNA"/>
</dbReference>
<accession>A0A812JAF5</accession>
<feature type="region of interest" description="Disordered" evidence="1">
    <location>
        <begin position="58"/>
        <end position="97"/>
    </location>
</feature>
<keyword evidence="2" id="KW-0732">Signal</keyword>
<evidence type="ECO:0000256" key="1">
    <source>
        <dbReference type="SAM" id="MobiDB-lite"/>
    </source>
</evidence>
<gene>
    <name evidence="3" type="ORF">SNAT2548_LOCUS5862</name>
</gene>
<feature type="compositionally biased region" description="Polar residues" evidence="1">
    <location>
        <begin position="447"/>
        <end position="457"/>
    </location>
</feature>
<evidence type="ECO:0000256" key="2">
    <source>
        <dbReference type="SAM" id="SignalP"/>
    </source>
</evidence>
<dbReference type="AlphaFoldDB" id="A0A812JAF5"/>
<protein>
    <submittedName>
        <fullName evidence="3">Uncharacterized protein</fullName>
    </submittedName>
</protein>
<feature type="region of interest" description="Disordered" evidence="1">
    <location>
        <begin position="427"/>
        <end position="457"/>
    </location>
</feature>
<feature type="region of interest" description="Disordered" evidence="1">
    <location>
        <begin position="247"/>
        <end position="267"/>
    </location>
</feature>
<name>A0A812JAF5_9DINO</name>
<comment type="caution">
    <text evidence="3">The sequence shown here is derived from an EMBL/GenBank/DDBJ whole genome shotgun (WGS) entry which is preliminary data.</text>
</comment>
<evidence type="ECO:0000313" key="3">
    <source>
        <dbReference type="EMBL" id="CAE7199482.1"/>
    </source>
</evidence>
<dbReference type="Proteomes" id="UP000604046">
    <property type="component" value="Unassembled WGS sequence"/>
</dbReference>
<evidence type="ECO:0000313" key="4">
    <source>
        <dbReference type="Proteomes" id="UP000604046"/>
    </source>
</evidence>